<evidence type="ECO:0000313" key="2">
    <source>
        <dbReference type="EMBL" id="GAA1779363.1"/>
    </source>
</evidence>
<organism evidence="2 3">
    <name type="scientific">Leucobacter iarius</name>
    <dbReference type="NCBI Taxonomy" id="333963"/>
    <lineage>
        <taxon>Bacteria</taxon>
        <taxon>Bacillati</taxon>
        <taxon>Actinomycetota</taxon>
        <taxon>Actinomycetes</taxon>
        <taxon>Micrococcales</taxon>
        <taxon>Microbacteriaceae</taxon>
        <taxon>Leucobacter</taxon>
    </lineage>
</organism>
<keyword evidence="3" id="KW-1185">Reference proteome</keyword>
<dbReference type="InterPro" id="IPR029068">
    <property type="entry name" value="Glyas_Bleomycin-R_OHBP_Dase"/>
</dbReference>
<feature type="domain" description="VOC" evidence="1">
    <location>
        <begin position="11"/>
        <end position="127"/>
    </location>
</feature>
<dbReference type="InterPro" id="IPR052164">
    <property type="entry name" value="Anthracycline_SecMetBiosynth"/>
</dbReference>
<accession>A0ABN2L8X1</accession>
<proteinExistence type="predicted"/>
<gene>
    <name evidence="2" type="ORF">GCM10009768_05300</name>
</gene>
<name>A0ABN2L8X1_9MICO</name>
<dbReference type="SUPFAM" id="SSF54593">
    <property type="entry name" value="Glyoxalase/Bleomycin resistance protein/Dihydroxybiphenyl dioxygenase"/>
    <property type="match status" value="2"/>
</dbReference>
<dbReference type="EMBL" id="BAAAOB010000001">
    <property type="protein sequence ID" value="GAA1779363.1"/>
    <property type="molecule type" value="Genomic_DNA"/>
</dbReference>
<evidence type="ECO:0000313" key="3">
    <source>
        <dbReference type="Proteomes" id="UP001500851"/>
    </source>
</evidence>
<reference evidence="2 3" key="1">
    <citation type="journal article" date="2019" name="Int. J. Syst. Evol. Microbiol.">
        <title>The Global Catalogue of Microorganisms (GCM) 10K type strain sequencing project: providing services to taxonomists for standard genome sequencing and annotation.</title>
        <authorList>
            <consortium name="The Broad Institute Genomics Platform"/>
            <consortium name="The Broad Institute Genome Sequencing Center for Infectious Disease"/>
            <person name="Wu L."/>
            <person name="Ma J."/>
        </authorList>
    </citation>
    <scope>NUCLEOTIDE SEQUENCE [LARGE SCALE GENOMIC DNA]</scope>
    <source>
        <strain evidence="2 3">JCM 14736</strain>
    </source>
</reference>
<dbReference type="InterPro" id="IPR037523">
    <property type="entry name" value="VOC_core"/>
</dbReference>
<dbReference type="Proteomes" id="UP001500851">
    <property type="component" value="Unassembled WGS sequence"/>
</dbReference>
<comment type="caution">
    <text evidence="2">The sequence shown here is derived from an EMBL/GenBank/DDBJ whole genome shotgun (WGS) entry which is preliminary data.</text>
</comment>
<dbReference type="PANTHER" id="PTHR33993:SF14">
    <property type="entry name" value="GB|AAF24581.1"/>
    <property type="match status" value="1"/>
</dbReference>
<sequence>MSAAVDYPVGASVWQELRVRSAEGLADFYAAVLGLELRLEPAGNGRATGTLSRDGAIAAGVLVDPGLPAAEIGWQVFLGTEPDLDAAVARAVAAGAAVLRDPEPMLAPGRAVRLSDPFGAPFGLAVPAPGRAIPPTTRLGFLALVDPTNHDLDAEVAFQRALFPDSVHDPVVPHDVCFFRDADGLALRGSFEVAEEARPFLPPHWLPWFSVADQAAAVDAAAATGGTVNTRDNTSSFGVWGVVVDPGGGVFKTLQAARPAL</sequence>
<dbReference type="PANTHER" id="PTHR33993">
    <property type="entry name" value="GLYOXALASE-RELATED"/>
    <property type="match status" value="1"/>
</dbReference>
<protein>
    <recommendedName>
        <fullName evidence="1">VOC domain-containing protein</fullName>
    </recommendedName>
</protein>
<dbReference type="InterPro" id="IPR041581">
    <property type="entry name" value="Glyoxalase_6"/>
</dbReference>
<evidence type="ECO:0000259" key="1">
    <source>
        <dbReference type="PROSITE" id="PS51819"/>
    </source>
</evidence>
<dbReference type="RefSeq" id="WP_344028931.1">
    <property type="nucleotide sequence ID" value="NZ_BAAAOB010000001.1"/>
</dbReference>
<dbReference type="Gene3D" id="3.10.180.10">
    <property type="entry name" value="2,3-Dihydroxybiphenyl 1,2-Dioxygenase, domain 1"/>
    <property type="match status" value="2"/>
</dbReference>
<dbReference type="Pfam" id="PF18029">
    <property type="entry name" value="Glyoxalase_6"/>
    <property type="match status" value="1"/>
</dbReference>
<dbReference type="PROSITE" id="PS51819">
    <property type="entry name" value="VOC"/>
    <property type="match status" value="1"/>
</dbReference>